<dbReference type="WBParaSite" id="GPLIN_001339500">
    <property type="protein sequence ID" value="GPLIN_001339500"/>
    <property type="gene ID" value="GPLIN_001339500"/>
</dbReference>
<name>A0A183CKI9_GLOPA</name>
<keyword evidence="3" id="KW-1185">Reference proteome</keyword>
<reference evidence="3" key="1">
    <citation type="submission" date="2013-12" db="EMBL/GenBank/DDBJ databases">
        <authorList>
            <person name="Aslett M."/>
        </authorList>
    </citation>
    <scope>NUCLEOTIDE SEQUENCE [LARGE SCALE GENOMIC DNA]</scope>
    <source>
        <strain evidence="3">Lindley</strain>
    </source>
</reference>
<feature type="chain" id="PRO_5008147744" evidence="2">
    <location>
        <begin position="24"/>
        <end position="276"/>
    </location>
</feature>
<protein>
    <submittedName>
        <fullName evidence="4">DUF148 domain-containing protein</fullName>
    </submittedName>
</protein>
<feature type="signal peptide" evidence="2">
    <location>
        <begin position="1"/>
        <end position="23"/>
    </location>
</feature>
<accession>A0A183CKI9</accession>
<organism evidence="3 4">
    <name type="scientific">Globodera pallida</name>
    <name type="common">Potato cyst nematode worm</name>
    <name type="synonym">Heterodera pallida</name>
    <dbReference type="NCBI Taxonomy" id="36090"/>
    <lineage>
        <taxon>Eukaryota</taxon>
        <taxon>Metazoa</taxon>
        <taxon>Ecdysozoa</taxon>
        <taxon>Nematoda</taxon>
        <taxon>Chromadorea</taxon>
        <taxon>Rhabditida</taxon>
        <taxon>Tylenchina</taxon>
        <taxon>Tylenchomorpha</taxon>
        <taxon>Tylenchoidea</taxon>
        <taxon>Heteroderidae</taxon>
        <taxon>Heteroderinae</taxon>
        <taxon>Globodera</taxon>
    </lineage>
</organism>
<evidence type="ECO:0000313" key="3">
    <source>
        <dbReference type="Proteomes" id="UP000050741"/>
    </source>
</evidence>
<reference evidence="3" key="2">
    <citation type="submission" date="2014-05" db="EMBL/GenBank/DDBJ databases">
        <title>The genome and life-stage specific transcriptomes of Globodera pallida elucidate key aspects of plant parasitism by a cyst nematode.</title>
        <authorList>
            <person name="Cotton J.A."/>
            <person name="Lilley C.J."/>
            <person name="Jones L.M."/>
            <person name="Kikuchi T."/>
            <person name="Reid A.J."/>
            <person name="Thorpe P."/>
            <person name="Tsai I.J."/>
            <person name="Beasley H."/>
            <person name="Blok V."/>
            <person name="Cock P.J.A."/>
            <person name="Van den Akker S.E."/>
            <person name="Holroyd N."/>
            <person name="Hunt M."/>
            <person name="Mantelin S."/>
            <person name="Naghra H."/>
            <person name="Pain A."/>
            <person name="Palomares-Rius J.E."/>
            <person name="Zarowiecki M."/>
            <person name="Berriman M."/>
            <person name="Jones J.T."/>
            <person name="Urwin P.E."/>
        </authorList>
    </citation>
    <scope>NUCLEOTIDE SEQUENCE [LARGE SCALE GENOMIC DNA]</scope>
    <source>
        <strain evidence="3">Lindley</strain>
    </source>
</reference>
<evidence type="ECO:0000256" key="1">
    <source>
        <dbReference type="SAM" id="MobiDB-lite"/>
    </source>
</evidence>
<sequence length="276" mass="32209">MVFSNFAFFQLFLLYIFIVSTEGIDKRQYNEYYGSREVPREEIAGISYPKTDDSYERSQNRYASDNDYTYPEDYSMYDQSHDNAFNYGNYDPNQDFDQGYSKSENADYRGDSVENAVNLNNEIGKMPTFLRLTTKQNQQSFMALEHEDSRSRSIIERQKRGWAVRSGQNIEKVYDKFAKDVKSGKERFMQSRNQILIGLSRQAQDLDRKIQLIISDQNISRRQCLIKVNALLATSTDQTRTEMRKKLHVIGPLDGNFPPIQKANQNDQTLRNLQIG</sequence>
<evidence type="ECO:0000313" key="4">
    <source>
        <dbReference type="WBParaSite" id="GPLIN_001339500"/>
    </source>
</evidence>
<proteinExistence type="predicted"/>
<feature type="region of interest" description="Disordered" evidence="1">
    <location>
        <begin position="44"/>
        <end position="69"/>
    </location>
</feature>
<keyword evidence="2" id="KW-0732">Signal</keyword>
<reference evidence="4" key="3">
    <citation type="submission" date="2016-06" db="UniProtKB">
        <authorList>
            <consortium name="WormBaseParasite"/>
        </authorList>
    </citation>
    <scope>IDENTIFICATION</scope>
</reference>
<evidence type="ECO:0000256" key="2">
    <source>
        <dbReference type="SAM" id="SignalP"/>
    </source>
</evidence>
<dbReference type="AlphaFoldDB" id="A0A183CKI9"/>
<dbReference type="Proteomes" id="UP000050741">
    <property type="component" value="Unassembled WGS sequence"/>
</dbReference>
<feature type="compositionally biased region" description="Basic and acidic residues" evidence="1">
    <location>
        <begin position="50"/>
        <end position="59"/>
    </location>
</feature>